<evidence type="ECO:0000313" key="2">
    <source>
        <dbReference type="Proteomes" id="UP001139646"/>
    </source>
</evidence>
<sequence length="206" mass="23207">MIYPPIFSNKLNTKKAGLHVIYFKSGKENDNSEKTISNDYQFSLFVDALLLAQKQKQQKDIIWISSIGNQTNETQLSTKPALLIAPATTSQRDSSRAVINKLTSHMDLQSTLMTNWLNCSHDNKNYSNGTDLLSLNRDRVIANTSANGLMVFNKDKSVLIDQNGNFQSYSSQLAAPITVNKDFPLMIDGVHFIKRFSKQMLENVNE</sequence>
<keyword evidence="2" id="KW-1185">Reference proteome</keyword>
<gene>
    <name evidence="1" type="ORF">L3081_13510</name>
</gene>
<organism evidence="1 2">
    <name type="scientific">Colwellia maritima</name>
    <dbReference type="NCBI Taxonomy" id="2912588"/>
    <lineage>
        <taxon>Bacteria</taxon>
        <taxon>Pseudomonadati</taxon>
        <taxon>Pseudomonadota</taxon>
        <taxon>Gammaproteobacteria</taxon>
        <taxon>Alteromonadales</taxon>
        <taxon>Colwelliaceae</taxon>
        <taxon>Colwellia</taxon>
    </lineage>
</organism>
<dbReference type="EMBL" id="JAKKSL010000002">
    <property type="protein sequence ID" value="MCI2284213.1"/>
    <property type="molecule type" value="Genomic_DNA"/>
</dbReference>
<name>A0ABS9X1V3_9GAMM</name>
<reference evidence="1" key="1">
    <citation type="submission" date="2022-01" db="EMBL/GenBank/DDBJ databases">
        <title>Colwellia maritima, isolated from seawater.</title>
        <authorList>
            <person name="Kristyanto S."/>
            <person name="Jung J."/>
            <person name="Jeon C.O."/>
        </authorList>
    </citation>
    <scope>NUCLEOTIDE SEQUENCE</scope>
    <source>
        <strain evidence="1">MSW7</strain>
    </source>
</reference>
<dbReference type="Proteomes" id="UP001139646">
    <property type="component" value="Unassembled WGS sequence"/>
</dbReference>
<proteinExistence type="predicted"/>
<protein>
    <submittedName>
        <fullName evidence="1">Uncharacterized protein</fullName>
    </submittedName>
</protein>
<accession>A0ABS9X1V3</accession>
<dbReference type="RefSeq" id="WP_242286664.1">
    <property type="nucleotide sequence ID" value="NZ_JAKKSL010000002.1"/>
</dbReference>
<comment type="caution">
    <text evidence="1">The sequence shown here is derived from an EMBL/GenBank/DDBJ whole genome shotgun (WGS) entry which is preliminary data.</text>
</comment>
<evidence type="ECO:0000313" key="1">
    <source>
        <dbReference type="EMBL" id="MCI2284213.1"/>
    </source>
</evidence>